<reference evidence="1 2" key="1">
    <citation type="submission" date="2016-10" db="EMBL/GenBank/DDBJ databases">
        <title>Comparative genome analysis of multiple Pseudomonas spp. focuses on biocontrol and plant growth promoting traits.</title>
        <authorList>
            <person name="Tao X.-Y."/>
            <person name="Taylor C.G."/>
        </authorList>
    </citation>
    <scope>NUCLEOTIDE SEQUENCE [LARGE SCALE GENOMIC DNA]</scope>
    <source>
        <strain evidence="1 2">15D11</strain>
    </source>
</reference>
<accession>A0A423E0S5</accession>
<organism evidence="1 2">
    <name type="scientific">Pseudomonas vranovensis</name>
    <dbReference type="NCBI Taxonomy" id="321661"/>
    <lineage>
        <taxon>Bacteria</taxon>
        <taxon>Pseudomonadati</taxon>
        <taxon>Pseudomonadota</taxon>
        <taxon>Gammaproteobacteria</taxon>
        <taxon>Pseudomonadales</taxon>
        <taxon>Pseudomonadaceae</taxon>
        <taxon>Pseudomonas</taxon>
    </lineage>
</organism>
<dbReference type="AlphaFoldDB" id="A0A423E0S5"/>
<dbReference type="STRING" id="1292031.GCA_000425805_04085"/>
<gene>
    <name evidence="1" type="ORF">BHU25_01305</name>
</gene>
<name>A0A423E0S5_9PSED</name>
<dbReference type="InterPro" id="IPR045508">
    <property type="entry name" value="DUF6482"/>
</dbReference>
<dbReference type="Proteomes" id="UP000285286">
    <property type="component" value="Unassembled WGS sequence"/>
</dbReference>
<sequence length="101" mass="11082">MNLQQLNTEAKAGHVDELNLIAIEGGDFIIEARVKGRAHPLADKRGRRVQVHSVVDAQRLLNGLPALPLHLVHWSMDDEMCGGADAGDGDLKIPMPRRSAW</sequence>
<keyword evidence="2" id="KW-1185">Reference proteome</keyword>
<proteinExistence type="predicted"/>
<protein>
    <submittedName>
        <fullName evidence="1">Cation transporter</fullName>
    </submittedName>
</protein>
<dbReference type="Pfam" id="PF20090">
    <property type="entry name" value="DUF6482"/>
    <property type="match status" value="1"/>
</dbReference>
<dbReference type="RefSeq" id="WP_123564494.1">
    <property type="nucleotide sequence ID" value="NZ_MOAM01000004.1"/>
</dbReference>
<evidence type="ECO:0000313" key="1">
    <source>
        <dbReference type="EMBL" id="ROL78998.1"/>
    </source>
</evidence>
<comment type="caution">
    <text evidence="1">The sequence shown here is derived from an EMBL/GenBank/DDBJ whole genome shotgun (WGS) entry which is preliminary data.</text>
</comment>
<evidence type="ECO:0000313" key="2">
    <source>
        <dbReference type="Proteomes" id="UP000285286"/>
    </source>
</evidence>
<dbReference type="EMBL" id="MOAM01000004">
    <property type="protein sequence ID" value="ROL78998.1"/>
    <property type="molecule type" value="Genomic_DNA"/>
</dbReference>